<dbReference type="Pfam" id="PF08698">
    <property type="entry name" value="Fcf2"/>
    <property type="match status" value="1"/>
</dbReference>
<dbReference type="STRING" id="1569628.A0A316UIM7"/>
<evidence type="ECO:0000256" key="1">
    <source>
        <dbReference type="ARBA" id="ARBA00004604"/>
    </source>
</evidence>
<sequence>MARRAPAAAKASAPAESTSRASSVASSSSSSSDGEEDLDALFQASIQAYTSMPAGEKDRQDFAEDDDVILLDGNDTEKRSRAIRDDATPRKPSKLPAASDTKGKGKAVDSQLDKLSSRDSLAELRPVGQRAMIKRRQEERAKTAGSSWYDMPAFPTDPKAGPSTSASSRYSSSARGPTAEEMRREVQAIRLRNALDPKRFYKGGNKDKGMPKYAQLGRIISSPLEPRQTLSKAERGRTVVEELVKDAQASAYAKRKYGEHQVKAASGGRGHSKAKTRKPNDRSKRQRR</sequence>
<dbReference type="RefSeq" id="XP_025359376.1">
    <property type="nucleotide sequence ID" value="XM_025508558.1"/>
</dbReference>
<dbReference type="InterPro" id="IPR039883">
    <property type="entry name" value="Fcf2/DNTTIP2"/>
</dbReference>
<evidence type="ECO:0000256" key="2">
    <source>
        <dbReference type="ARBA" id="ARBA00023242"/>
    </source>
</evidence>
<feature type="compositionally biased region" description="Basic and acidic residues" evidence="3">
    <location>
        <begin position="101"/>
        <end position="122"/>
    </location>
</feature>
<feature type="compositionally biased region" description="Basic and acidic residues" evidence="3">
    <location>
        <begin position="278"/>
        <end position="288"/>
    </location>
</feature>
<dbReference type="GeneID" id="37030381"/>
<keyword evidence="6" id="KW-1185">Reference proteome</keyword>
<dbReference type="EMBL" id="KZ819679">
    <property type="protein sequence ID" value="PWN24764.1"/>
    <property type="molecule type" value="Genomic_DNA"/>
</dbReference>
<protein>
    <submittedName>
        <fullName evidence="5">Fcf2-domain-containing protein</fullName>
    </submittedName>
</protein>
<keyword evidence="2" id="KW-0539">Nucleus</keyword>
<dbReference type="GO" id="GO:0006396">
    <property type="term" value="P:RNA processing"/>
    <property type="evidence" value="ECO:0007669"/>
    <property type="project" value="TreeGrafter"/>
</dbReference>
<comment type="subcellular location">
    <subcellularLocation>
        <location evidence="1">Nucleus</location>
        <location evidence="1">Nucleolus</location>
    </subcellularLocation>
</comment>
<evidence type="ECO:0000256" key="3">
    <source>
        <dbReference type="SAM" id="MobiDB-lite"/>
    </source>
</evidence>
<proteinExistence type="predicted"/>
<evidence type="ECO:0000313" key="6">
    <source>
        <dbReference type="Proteomes" id="UP000245884"/>
    </source>
</evidence>
<feature type="region of interest" description="Disordered" evidence="3">
    <location>
        <begin position="252"/>
        <end position="288"/>
    </location>
</feature>
<reference evidence="5 6" key="1">
    <citation type="journal article" date="2018" name="Mol. Biol. Evol.">
        <title>Broad Genomic Sampling Reveals a Smut Pathogenic Ancestry of the Fungal Clade Ustilaginomycotina.</title>
        <authorList>
            <person name="Kijpornyongpan T."/>
            <person name="Mondo S.J."/>
            <person name="Barry K."/>
            <person name="Sandor L."/>
            <person name="Lee J."/>
            <person name="Lipzen A."/>
            <person name="Pangilinan J."/>
            <person name="LaButti K."/>
            <person name="Hainaut M."/>
            <person name="Henrissat B."/>
            <person name="Grigoriev I.V."/>
            <person name="Spatafora J.W."/>
            <person name="Aime M.C."/>
        </authorList>
    </citation>
    <scope>NUCLEOTIDE SEQUENCE [LARGE SCALE GENOMIC DNA]</scope>
    <source>
        <strain evidence="5 6">MCA 5214</strain>
    </source>
</reference>
<feature type="domain" description="Fcf2 pre-rRNA processing C-terminal" evidence="4">
    <location>
        <begin position="178"/>
        <end position="256"/>
    </location>
</feature>
<feature type="compositionally biased region" description="Basic and acidic residues" evidence="3">
    <location>
        <begin position="75"/>
        <end position="89"/>
    </location>
</feature>
<dbReference type="AlphaFoldDB" id="A0A316UIM7"/>
<feature type="compositionally biased region" description="Low complexity" evidence="3">
    <location>
        <begin position="161"/>
        <end position="177"/>
    </location>
</feature>
<dbReference type="OrthoDB" id="427886at2759"/>
<dbReference type="PANTHER" id="PTHR21686">
    <property type="entry name" value="DEOXYNUCLEOTIDYLTRANSFERASE TERMINAL-INTERACTING PROTEIN 2"/>
    <property type="match status" value="1"/>
</dbReference>
<gene>
    <name evidence="5" type="ORF">BDZ90DRAFT_262982</name>
</gene>
<evidence type="ECO:0000259" key="4">
    <source>
        <dbReference type="Pfam" id="PF08698"/>
    </source>
</evidence>
<name>A0A316UIM7_9BASI</name>
<accession>A0A316UIM7</accession>
<organism evidence="5 6">
    <name type="scientific">Jaminaea rosea</name>
    <dbReference type="NCBI Taxonomy" id="1569628"/>
    <lineage>
        <taxon>Eukaryota</taxon>
        <taxon>Fungi</taxon>
        <taxon>Dikarya</taxon>
        <taxon>Basidiomycota</taxon>
        <taxon>Ustilaginomycotina</taxon>
        <taxon>Exobasidiomycetes</taxon>
        <taxon>Microstromatales</taxon>
        <taxon>Microstromatales incertae sedis</taxon>
        <taxon>Jaminaea</taxon>
    </lineage>
</organism>
<dbReference type="GO" id="GO:0005730">
    <property type="term" value="C:nucleolus"/>
    <property type="evidence" value="ECO:0007669"/>
    <property type="project" value="UniProtKB-SubCell"/>
</dbReference>
<feature type="compositionally biased region" description="Low complexity" evidence="3">
    <location>
        <begin position="1"/>
        <end position="32"/>
    </location>
</feature>
<dbReference type="PANTHER" id="PTHR21686:SF12">
    <property type="entry name" value="DEOXYNUCLEOTIDYLTRANSFERASE TERMINAL-INTERACTING PROTEIN 2"/>
    <property type="match status" value="1"/>
</dbReference>
<dbReference type="Proteomes" id="UP000245884">
    <property type="component" value="Unassembled WGS sequence"/>
</dbReference>
<evidence type="ECO:0000313" key="5">
    <source>
        <dbReference type="EMBL" id="PWN24764.1"/>
    </source>
</evidence>
<dbReference type="InterPro" id="IPR014810">
    <property type="entry name" value="Fcf2_C"/>
</dbReference>
<dbReference type="GO" id="GO:0003723">
    <property type="term" value="F:RNA binding"/>
    <property type="evidence" value="ECO:0007669"/>
    <property type="project" value="TreeGrafter"/>
</dbReference>
<feature type="region of interest" description="Disordered" evidence="3">
    <location>
        <begin position="1"/>
        <end position="183"/>
    </location>
</feature>